<feature type="region of interest" description="Disordered" evidence="2">
    <location>
        <begin position="1798"/>
        <end position="1820"/>
    </location>
</feature>
<evidence type="ECO:0000256" key="1">
    <source>
        <dbReference type="SAM" id="Coils"/>
    </source>
</evidence>
<feature type="compositionally biased region" description="Polar residues" evidence="2">
    <location>
        <begin position="443"/>
        <end position="454"/>
    </location>
</feature>
<keyword evidence="1" id="KW-0175">Coiled coil</keyword>
<feature type="compositionally biased region" description="Low complexity" evidence="2">
    <location>
        <begin position="44"/>
        <end position="69"/>
    </location>
</feature>
<name>A0AAV2ICM6_LYMST</name>
<feature type="region of interest" description="Disordered" evidence="2">
    <location>
        <begin position="851"/>
        <end position="876"/>
    </location>
</feature>
<feature type="compositionally biased region" description="Polar residues" evidence="2">
    <location>
        <begin position="1804"/>
        <end position="1813"/>
    </location>
</feature>
<feature type="compositionally biased region" description="Polar residues" evidence="2">
    <location>
        <begin position="425"/>
        <end position="435"/>
    </location>
</feature>
<feature type="compositionally biased region" description="Polar residues" evidence="2">
    <location>
        <begin position="389"/>
        <end position="416"/>
    </location>
</feature>
<feature type="compositionally biased region" description="Low complexity" evidence="2">
    <location>
        <begin position="614"/>
        <end position="625"/>
    </location>
</feature>
<feature type="region of interest" description="Disordered" evidence="2">
    <location>
        <begin position="1345"/>
        <end position="1364"/>
    </location>
</feature>
<feature type="region of interest" description="Disordered" evidence="2">
    <location>
        <begin position="610"/>
        <end position="644"/>
    </location>
</feature>
<feature type="compositionally biased region" description="Polar residues" evidence="2">
    <location>
        <begin position="634"/>
        <end position="644"/>
    </location>
</feature>
<evidence type="ECO:0000256" key="2">
    <source>
        <dbReference type="SAM" id="MobiDB-lite"/>
    </source>
</evidence>
<feature type="region of interest" description="Disordered" evidence="2">
    <location>
        <begin position="2065"/>
        <end position="2091"/>
    </location>
</feature>
<feature type="compositionally biased region" description="Basic and acidic residues" evidence="2">
    <location>
        <begin position="112"/>
        <end position="170"/>
    </location>
</feature>
<feature type="compositionally biased region" description="Polar residues" evidence="2">
    <location>
        <begin position="1489"/>
        <end position="1500"/>
    </location>
</feature>
<keyword evidence="4" id="KW-1185">Reference proteome</keyword>
<feature type="region of interest" description="Disordered" evidence="2">
    <location>
        <begin position="521"/>
        <end position="546"/>
    </location>
</feature>
<protein>
    <submittedName>
        <fullName evidence="3">Uncharacterized protein</fullName>
    </submittedName>
</protein>
<proteinExistence type="predicted"/>
<feature type="region of interest" description="Disordered" evidence="2">
    <location>
        <begin position="1152"/>
        <end position="1175"/>
    </location>
</feature>
<feature type="region of interest" description="Disordered" evidence="2">
    <location>
        <begin position="561"/>
        <end position="584"/>
    </location>
</feature>
<feature type="coiled-coil region" evidence="1">
    <location>
        <begin position="1504"/>
        <end position="1538"/>
    </location>
</feature>
<feature type="compositionally biased region" description="Gly residues" evidence="2">
    <location>
        <begin position="258"/>
        <end position="268"/>
    </location>
</feature>
<accession>A0AAV2ICM6</accession>
<feature type="compositionally biased region" description="Basic and acidic residues" evidence="2">
    <location>
        <begin position="1220"/>
        <end position="1234"/>
    </location>
</feature>
<feature type="compositionally biased region" description="Low complexity" evidence="2">
    <location>
        <begin position="2126"/>
        <end position="2137"/>
    </location>
</feature>
<sequence length="2322" mass="255382">MFQCVRNQLKTADEKLRSIGKHQHQSATVVQTQNFTYYKSPPKQEQLQQQEQEQLQHPHQQLPRQQNPQLDSKQQERARHQEKKAPEAASEKVSQPASDPNGMASRAIARQGIRERNGLRVAADELERSELKRRSRSEGPNRRVRQSMDEREGGKKQTYDGGGRFRREQDSPDSEDSDDMSRPAGFGRANSDSDSDPKKWTKNPLIVRRMKRSDKKEAEKRLSGTENGTGLKPRDSFYQGVDQDASSSSLGGSNSGSRDGGGSSGGKGSSKYQKLEEMRKRRINLSVTSDEESTPASRISRLRQRAIQSGLGEQAKATVTPTPVKPIDVNQYDNVKNLRLQQRPQPEPTPQSFISPVGQRLSSNNTGSVFSRPAPPARPQYTPEISPVKQPTSYDLKTYSQPHQSSQQGFSTSVQAPRQVFQPVPKTSQTTSSQYAPAAMSVQPKQTVINQGPGQKQAPARPPPPSIPAAKPAFYTFPEPNPAQTTRALYNSSPEVAVRRFTTQVRVPSADSILESEIRPSSQSTIFGQSKNGPVIISQPTSSSRLPSRFNEVVELRLKNSRVDSKPKPQQKIPRNDLENTGVFSTSEDSLDELIESNIQYLDSEIDKAKAKRSSQIVSRSSSLPDPRRLAGHASSTPSLRDQPTIQVQASTSIQFHVSLPQDTRQGGLSGPPVIKIAPSNSVEYQPSYVYDSQLRSQQPDVVPRKYSYDSHALMSRPNSEYFDRDDLSKSDSQLNAQVVIPSYLGNNLHPDQAYARGCVSDINLRSDTMSGLQIPQMDKGMFSDVEYDIEVSERVKKWETFMKVQDIQTGNEKKNANLTTIQEHEGDALMLPSEVRKSVLMSKQGEFGTAYPRESTYTPPTKQRQFSSDTSINRSVDTPPKLFSVEANAHRFFQVVQDPQTGPRLGVQSQSVSSVFQAPLTIKADKSYMSANELRQHMLSNRQNAIAGTPAAASSSPAVIHYAPGYNPISSSQDESTPVVKRSPTLGAARDIAKRGSRYQEELNEISSVKSDSVVNLRRRFDTDSATMTSEDDQKSVSTASTRLSRPSKISPTQKESDSVDWSKMIPGYQSKIKDSEVWSPNLESTQGVPVSIERVTARTLQTIPFSEDPFWKEIEEMTSFDPSSMAGHLSFGNTQDRGLEQVKSQYQVELTPPHSSTLPNQPRSNLMSTKDRMHRSKSLYTPNITPLSINVDKAPSSAVSALDEVLDDIGRSSIERKQLSPKKRAYEMESNHNKTSGAVKHDPTQPSFKFEGGQFTFIKPTAEPQPAKTYDTGGGLVQMRAEQIPVVAKQPLQFYQQQRQQNQGQAATNQPNRQSQMLAGSVNNYQLDPDLLKQKLLSTGLVVETDTEDNPPVTHYRSGSLGSAVPSFRSYSNVAPSYTKPSNVDSNFTGKSVTTTAYITPQTSAFTQPILTPVSKPQNQSGTSALDEIQKALAPFRSTSYQPGPESLYGTAKFESFKDAGFDTTRGPNTKSTGWAYKLPSKDTESRFSNSESPSRASAATLQQVNESMDDLKDLAQTVERRINVIKLKLQSADEKSLDSILSSLKKLTPEVKTSEAEPSSFEDYYTTKKSKLSDALAELDRIYKSLELKSEDLASVTERARYKPYQASKSNEYIFAPQPKSEHLKPMQTRISSFYMPGLEQKSKKDLDKETESEFDIISKSFQAIVDEVNQTTDMLCKAVERTRHDNTAPETQKQTFKITLKPGETSQLNTASANIARETAAAKEGPSPSTKPQEVKAKGGRFRSRIPEPVTEDDPSVKKNRSKSVPGMDSSTSDLLNAALDHAASDVSKTTTTTVTASTNGNQVVNPTPASKLRSRMRPVRDNKIIQDDRTRRGSNEKILGMPPSPQPSPKVTRKIIYNNGLDLDLKLQPPQMFQDMTKEGSTVLLPKDQLPAAKLQGAQVENKNAMKVSEGEVTSSYVAMSPASQKKIPPPTAAKPSIRTEVAVPSLPKTTSKQELPKAVANLKLNVNKPTTSDSGSTSGVTVTSSAASTASISLTPPVFEGGQPKLTAGQQTTNDSESSSSGGHRSKRRLGTGVAMMLDRFNSSEDGVDKLKKRLGTRSAPDLVSSANDDADHVPGDQSNQAAHAAAKISSAFKVEEVTPSPQIKCSVDKIRPLNLSDAKSTVTKSTVVSSLERKLTDPEARATSSGTSSPQPSSPNKPPLHPWKRLPSDPDKQGPEGNVESTLVINVGSPKVVSKITRTINPGMNTPVSPTESLTPNGNESPGFRRVRPPNRKIQTDSSGGRPHSFHELISCFEKDPSRLQRLDRFRKCASADAVNTEVLVDKIFRSEPDLTAPSGDQETWKNEVVLKFEMKLKS</sequence>
<gene>
    <name evidence="3" type="ORF">GSLYS_00017313001</name>
</gene>
<evidence type="ECO:0000313" key="4">
    <source>
        <dbReference type="Proteomes" id="UP001497497"/>
    </source>
</evidence>
<feature type="region of interest" description="Disordered" evidence="2">
    <location>
        <begin position="1026"/>
        <end position="1064"/>
    </location>
</feature>
<feature type="region of interest" description="Disordered" evidence="2">
    <location>
        <begin position="1473"/>
        <end position="1500"/>
    </location>
</feature>
<comment type="caution">
    <text evidence="3">The sequence shown here is derived from an EMBL/GenBank/DDBJ whole genome shotgun (WGS) entry which is preliminary data.</text>
</comment>
<feature type="compositionally biased region" description="Pro residues" evidence="2">
    <location>
        <begin position="2159"/>
        <end position="2168"/>
    </location>
</feature>
<feature type="compositionally biased region" description="Basic and acidic residues" evidence="2">
    <location>
        <begin position="2138"/>
        <end position="2147"/>
    </location>
</feature>
<feature type="region of interest" description="Disordered" evidence="2">
    <location>
        <begin position="32"/>
        <end position="487"/>
    </location>
</feature>
<feature type="region of interest" description="Disordered" evidence="2">
    <location>
        <begin position="1723"/>
        <end position="1777"/>
    </location>
</feature>
<organism evidence="3 4">
    <name type="scientific">Lymnaea stagnalis</name>
    <name type="common">Great pond snail</name>
    <name type="synonym">Helix stagnalis</name>
    <dbReference type="NCBI Taxonomy" id="6523"/>
    <lineage>
        <taxon>Eukaryota</taxon>
        <taxon>Metazoa</taxon>
        <taxon>Spiralia</taxon>
        <taxon>Lophotrochozoa</taxon>
        <taxon>Mollusca</taxon>
        <taxon>Gastropoda</taxon>
        <taxon>Heterobranchia</taxon>
        <taxon>Euthyneura</taxon>
        <taxon>Panpulmonata</taxon>
        <taxon>Hygrophila</taxon>
        <taxon>Lymnaeoidea</taxon>
        <taxon>Lymnaeidae</taxon>
        <taxon>Lymnaea</taxon>
    </lineage>
</organism>
<dbReference type="Proteomes" id="UP001497497">
    <property type="component" value="Unassembled WGS sequence"/>
</dbReference>
<feature type="compositionally biased region" description="Basic and acidic residues" evidence="2">
    <location>
        <begin position="73"/>
        <end position="90"/>
    </location>
</feature>
<feature type="compositionally biased region" description="Polar residues" evidence="2">
    <location>
        <begin position="2207"/>
        <end position="2227"/>
    </location>
</feature>
<feature type="region of interest" description="Disordered" evidence="2">
    <location>
        <begin position="2207"/>
        <end position="2250"/>
    </location>
</feature>
<evidence type="ECO:0000313" key="3">
    <source>
        <dbReference type="EMBL" id="CAL1543800.1"/>
    </source>
</evidence>
<feature type="region of interest" description="Disordered" evidence="2">
    <location>
        <begin position="969"/>
        <end position="988"/>
    </location>
</feature>
<feature type="compositionally biased region" description="Polar residues" evidence="2">
    <location>
        <begin position="1037"/>
        <end position="1055"/>
    </location>
</feature>
<feature type="region of interest" description="Disordered" evidence="2">
    <location>
        <begin position="1220"/>
        <end position="1247"/>
    </location>
</feature>
<reference evidence="3 4" key="1">
    <citation type="submission" date="2024-04" db="EMBL/GenBank/DDBJ databases">
        <authorList>
            <consortium name="Genoscope - CEA"/>
            <person name="William W."/>
        </authorList>
    </citation>
    <scope>NUCLEOTIDE SEQUENCE [LARGE SCALE GENOMIC DNA]</scope>
</reference>
<feature type="compositionally biased region" description="Polar residues" evidence="2">
    <location>
        <begin position="331"/>
        <end position="369"/>
    </location>
</feature>
<feature type="region of interest" description="Disordered" evidence="2">
    <location>
        <begin position="1999"/>
        <end position="2036"/>
    </location>
</feature>
<feature type="region of interest" description="Disordered" evidence="2">
    <location>
        <begin position="2126"/>
        <end position="2185"/>
    </location>
</feature>
<feature type="compositionally biased region" description="Basic and acidic residues" evidence="2">
    <location>
        <begin position="214"/>
        <end position="223"/>
    </location>
</feature>
<feature type="compositionally biased region" description="Low complexity" evidence="2">
    <location>
        <begin position="246"/>
        <end position="257"/>
    </location>
</feature>
<feature type="compositionally biased region" description="Polar residues" evidence="2">
    <location>
        <begin position="1152"/>
        <end position="1170"/>
    </location>
</feature>
<dbReference type="EMBL" id="CAXITT010000576">
    <property type="protein sequence ID" value="CAL1543800.1"/>
    <property type="molecule type" value="Genomic_DNA"/>
</dbReference>
<feature type="compositionally biased region" description="Polar residues" evidence="2">
    <location>
        <begin position="856"/>
        <end position="876"/>
    </location>
</feature>